<keyword evidence="4" id="KW-0862">Zinc</keyword>
<keyword evidence="6" id="KW-0238">DNA-binding</keyword>
<dbReference type="GO" id="GO:0003677">
    <property type="term" value="F:DNA binding"/>
    <property type="evidence" value="ECO:0007669"/>
    <property type="project" value="UniProtKB-KW"/>
</dbReference>
<dbReference type="PROSITE" id="PS50157">
    <property type="entry name" value="ZINC_FINGER_C2H2_2"/>
    <property type="match status" value="1"/>
</dbReference>
<dbReference type="GO" id="GO:0008270">
    <property type="term" value="F:zinc ion binding"/>
    <property type="evidence" value="ECO:0007669"/>
    <property type="project" value="UniProtKB-KW"/>
</dbReference>
<keyword evidence="13" id="KW-1185">Reference proteome</keyword>
<gene>
    <name evidence="12" type="ORF">scyTo_0009287</name>
</gene>
<dbReference type="OMA" id="EYCKEAA"/>
<evidence type="ECO:0000256" key="8">
    <source>
        <dbReference type="ARBA" id="ARBA00023163"/>
    </source>
</evidence>
<evidence type="ECO:0000256" key="1">
    <source>
        <dbReference type="ARBA" id="ARBA00022723"/>
    </source>
</evidence>
<dbReference type="Pfam" id="PF19627">
    <property type="entry name" value="ADNP_N"/>
    <property type="match status" value="1"/>
</dbReference>
<reference evidence="12 13" key="1">
    <citation type="journal article" date="2018" name="Nat. Ecol. Evol.">
        <title>Shark genomes provide insights into elasmobranch evolution and the origin of vertebrates.</title>
        <authorList>
            <person name="Hara Y"/>
            <person name="Yamaguchi K"/>
            <person name="Onimaru K"/>
            <person name="Kadota M"/>
            <person name="Koyanagi M"/>
            <person name="Keeley SD"/>
            <person name="Tatsumi K"/>
            <person name="Tanaka K"/>
            <person name="Motone F"/>
            <person name="Kageyama Y"/>
            <person name="Nozu R"/>
            <person name="Adachi N"/>
            <person name="Nishimura O"/>
            <person name="Nakagawa R"/>
            <person name="Tanegashima C"/>
            <person name="Kiyatake I"/>
            <person name="Matsumoto R"/>
            <person name="Murakumo K"/>
            <person name="Nishida K"/>
            <person name="Terakita A"/>
            <person name="Kuratani S"/>
            <person name="Sato K"/>
            <person name="Hyodo S Kuraku.S."/>
        </authorList>
    </citation>
    <scope>NUCLEOTIDE SEQUENCE [LARGE SCALE GENOMIC DNA]</scope>
</reference>
<organism evidence="12 13">
    <name type="scientific">Scyliorhinus torazame</name>
    <name type="common">Cloudy catshark</name>
    <name type="synonym">Catulus torazame</name>
    <dbReference type="NCBI Taxonomy" id="75743"/>
    <lineage>
        <taxon>Eukaryota</taxon>
        <taxon>Metazoa</taxon>
        <taxon>Chordata</taxon>
        <taxon>Craniata</taxon>
        <taxon>Vertebrata</taxon>
        <taxon>Chondrichthyes</taxon>
        <taxon>Elasmobranchii</taxon>
        <taxon>Galeomorphii</taxon>
        <taxon>Galeoidea</taxon>
        <taxon>Carcharhiniformes</taxon>
        <taxon>Scyliorhinidae</taxon>
        <taxon>Scyliorhinus</taxon>
    </lineage>
</organism>
<comment type="caution">
    <text evidence="12">The sequence shown here is derived from an EMBL/GenBank/DDBJ whole genome shotgun (WGS) entry which is preliminary data.</text>
</comment>
<dbReference type="InterPro" id="IPR013087">
    <property type="entry name" value="Znf_C2H2_type"/>
</dbReference>
<evidence type="ECO:0000256" key="10">
    <source>
        <dbReference type="PROSITE-ProRule" id="PRU00042"/>
    </source>
</evidence>
<dbReference type="PANTHER" id="PTHR15740">
    <property type="entry name" value="NEUROPROTECTIVE PEPTIDE-CONTAINING PROTEIN"/>
    <property type="match status" value="1"/>
</dbReference>
<dbReference type="InterPro" id="IPR045762">
    <property type="entry name" value="ADNP_Znf"/>
</dbReference>
<proteinExistence type="predicted"/>
<dbReference type="PROSITE" id="PS00028">
    <property type="entry name" value="ZINC_FINGER_C2H2_1"/>
    <property type="match status" value="1"/>
</dbReference>
<evidence type="ECO:0000313" key="13">
    <source>
        <dbReference type="Proteomes" id="UP000288216"/>
    </source>
</evidence>
<protein>
    <recommendedName>
        <fullName evidence="11">C2H2-type domain-containing protein</fullName>
    </recommendedName>
</protein>
<dbReference type="CDD" id="cd00086">
    <property type="entry name" value="homeodomain"/>
    <property type="match status" value="1"/>
</dbReference>
<keyword evidence="2" id="KW-0677">Repeat</keyword>
<dbReference type="GO" id="GO:0005634">
    <property type="term" value="C:nucleus"/>
    <property type="evidence" value="ECO:0007669"/>
    <property type="project" value="TreeGrafter"/>
</dbReference>
<evidence type="ECO:0000256" key="3">
    <source>
        <dbReference type="ARBA" id="ARBA00022771"/>
    </source>
</evidence>
<dbReference type="STRING" id="75743.A0A401NJQ7"/>
<name>A0A401NJQ7_SCYTO</name>
<dbReference type="InterPro" id="IPR038861">
    <property type="entry name" value="ADNP/ADNP2"/>
</dbReference>
<evidence type="ECO:0000256" key="9">
    <source>
        <dbReference type="ARBA" id="ARBA00023242"/>
    </source>
</evidence>
<evidence type="ECO:0000256" key="4">
    <source>
        <dbReference type="ARBA" id="ARBA00022833"/>
    </source>
</evidence>
<dbReference type="AlphaFoldDB" id="A0A401NJQ7"/>
<feature type="domain" description="C2H2-type" evidence="11">
    <location>
        <begin position="687"/>
        <end position="715"/>
    </location>
</feature>
<dbReference type="PANTHER" id="PTHR15740:SF2">
    <property type="entry name" value="ACTIVITY-DEPENDENT NEUROPROTECTOR HOMEOBOX PROTEIN 2"/>
    <property type="match status" value="1"/>
</dbReference>
<dbReference type="GO" id="GO:0010468">
    <property type="term" value="P:regulation of gene expression"/>
    <property type="evidence" value="ECO:0007669"/>
    <property type="project" value="TreeGrafter"/>
</dbReference>
<accession>A0A401NJQ7</accession>
<evidence type="ECO:0000256" key="7">
    <source>
        <dbReference type="ARBA" id="ARBA00023155"/>
    </source>
</evidence>
<dbReference type="Gene3D" id="3.30.160.60">
    <property type="entry name" value="Classic Zinc Finger"/>
    <property type="match status" value="1"/>
</dbReference>
<evidence type="ECO:0000259" key="11">
    <source>
        <dbReference type="PROSITE" id="PS50157"/>
    </source>
</evidence>
<evidence type="ECO:0000256" key="2">
    <source>
        <dbReference type="ARBA" id="ARBA00022737"/>
    </source>
</evidence>
<evidence type="ECO:0000256" key="6">
    <source>
        <dbReference type="ARBA" id="ARBA00023125"/>
    </source>
</evidence>
<keyword evidence="8" id="KW-0804">Transcription</keyword>
<dbReference type="Proteomes" id="UP000288216">
    <property type="component" value="Unassembled WGS sequence"/>
</dbReference>
<sequence length="1020" mass="113443">MHPVLYSYWSVGRYANYAIRHFQRTSGKLENVLSPSTAKHVITAIYFYLRRLSANASEGKPSGGGVRLVSVKMYQLPVTKLETIRKSRKKVKRILSDIGLEHCKELLEAFKSHNPGDYYIRNTCWNDVSLWQPSKKAKAYRAKPYCCSLCDFSTKFISAYKSHMRCSHEDEMDVELMVSCPNCAFISHPKRMKKHVKIFHSDSRKAHTVANQANADQIRPIQPKMFQGKILNLVQPFYFCTVCSYKDVSLYATEKHVFISHFGNLVNTYVGQIEEQVLLSVYKYFCKGCQMKMVTYDALLYHILDRHKEVEGPVKATVGHVTELRPKLQIAPKPQMSNASLPVLPSVESGVSSPNAILTGQVLSCVKSLASAPNVRPIGPVFSCMKSTNILTPPIPSTTCVRSPVTTTMQQAVNLLTLPQNMKPVTLGSFRPNMNSFPLHNNIIPVTVSTAGPIGSPKQAHVNLVSATFQVTQNNLTIRAVGPVLPQAFLMPPGLTMDHIPGNALPTGSQTVRHLIQSSKHVNGAPTYTLTPVQFSLPVTPGDITASKFGMLPTTPVPLNISPTNTITSFSHQQTRSSPEITVAPGALGVGQKQSAQVAAVVDLTTQNTKAQQWKSCSECSALLPLSAYDNHVATAHKAVEWSNKPEKIVACANYMQRVRPHTSKCLFCKSYVDKNVLISHLLMHGLTCLFCSLTFHDLSKLSEHVKALHAGLKFEAVENVAAGVSTTTEINGGSFNFTVKMPEVKMGPNDIHLTLIPNKMSSPHAPLVIEVRREKESPVEEPQRSKCPFCGKNFSNLKYENHLQEDHHVASMIHPLLKIPAFKCIHCLGVYTDSMINSTISLHLLRCRGLNKQQNNTLQKCVQSKREFPETVKHKNYLSNGDERDLAVLPPKRTKTDVIANDYEDSLVALGDTASTSHTPSLSDPSTVLALTPKGFEERSYEERKLFLLDYFHKQPYPSNKEIEMLSSVLWLWKSDVALAFSTKQALCLEAMKYKPSVLLGFNMSELRKVKHTLKLGKI</sequence>
<keyword evidence="1" id="KW-0479">Metal-binding</keyword>
<dbReference type="InterPro" id="IPR001356">
    <property type="entry name" value="HD"/>
</dbReference>
<evidence type="ECO:0000313" key="12">
    <source>
        <dbReference type="EMBL" id="GCB61118.1"/>
    </source>
</evidence>
<evidence type="ECO:0000256" key="5">
    <source>
        <dbReference type="ARBA" id="ARBA00023015"/>
    </source>
</evidence>
<dbReference type="EMBL" id="BFAA01003750">
    <property type="protein sequence ID" value="GCB61118.1"/>
    <property type="molecule type" value="Genomic_DNA"/>
</dbReference>
<dbReference type="OrthoDB" id="10053955at2759"/>
<keyword evidence="3 10" id="KW-0863">Zinc-finger</keyword>
<keyword evidence="7" id="KW-0371">Homeobox</keyword>
<dbReference type="SMART" id="SM00355">
    <property type="entry name" value="ZnF_C2H2"/>
    <property type="match status" value="8"/>
</dbReference>
<keyword evidence="5" id="KW-0805">Transcription regulation</keyword>
<keyword evidence="9" id="KW-0539">Nucleus</keyword>